<organism evidence="2 3">
    <name type="scientific">Flavobacterium pygoscelis</name>
    <dbReference type="NCBI Taxonomy" id="2893176"/>
    <lineage>
        <taxon>Bacteria</taxon>
        <taxon>Pseudomonadati</taxon>
        <taxon>Bacteroidota</taxon>
        <taxon>Flavobacteriia</taxon>
        <taxon>Flavobacteriales</taxon>
        <taxon>Flavobacteriaceae</taxon>
        <taxon>Flavobacterium</taxon>
    </lineage>
</organism>
<evidence type="ECO:0000313" key="3">
    <source>
        <dbReference type="Proteomes" id="UP001139260"/>
    </source>
</evidence>
<proteinExistence type="predicted"/>
<comment type="caution">
    <text evidence="2">The sequence shown here is derived from an EMBL/GenBank/DDBJ whole genome shotgun (WGS) entry which is preliminary data.</text>
</comment>
<evidence type="ECO:0000313" key="2">
    <source>
        <dbReference type="EMBL" id="MCK8141039.1"/>
    </source>
</evidence>
<dbReference type="EMBL" id="JALNUB010000002">
    <property type="protein sequence ID" value="MCK8141039.1"/>
    <property type="molecule type" value="Genomic_DNA"/>
</dbReference>
<evidence type="ECO:0000256" key="1">
    <source>
        <dbReference type="SAM" id="Phobius"/>
    </source>
</evidence>
<dbReference type="AlphaFoldDB" id="A0A9X2BK27"/>
<dbReference type="RefSeq" id="WP_188051475.1">
    <property type="nucleotide sequence ID" value="NZ_JALNUB010000002.1"/>
</dbReference>
<feature type="transmembrane region" description="Helical" evidence="1">
    <location>
        <begin position="12"/>
        <end position="34"/>
    </location>
</feature>
<sequence length="173" mass="20153">MKKAVLEKSLDYMQFQNLIILTFCFVITLLAMLYSLDFGSYILIECFLFLFSLLFIAILFTKKGLIIIDENLYSGIFLFGKPIYKKLIPIIGFDCISIVKGKLSTNYAYSYKIDVFHKWEPDLNVSIKSFKICMIEENQKKIKKIITLTDSKKVKIAVDFIIENSTLKYVELY</sequence>
<protein>
    <submittedName>
        <fullName evidence="2">Uncharacterized protein</fullName>
    </submittedName>
</protein>
<accession>A0A9X2BK27</accession>
<reference evidence="2" key="1">
    <citation type="submission" date="2022-04" db="EMBL/GenBank/DDBJ databases">
        <title>Flavobacterium pygoscelis sp. nov. isolated from Chinstrap chick (Pygoscelis antarcticus).</title>
        <authorList>
            <person name="Irgang R."/>
            <person name="Poblete-Morales M."/>
            <person name="Avendano-Herrera R."/>
        </authorList>
    </citation>
    <scope>NUCLEOTIDE SEQUENCE</scope>
    <source>
        <strain evidence="2">I-SCBP12n</strain>
    </source>
</reference>
<keyword evidence="3" id="KW-1185">Reference proteome</keyword>
<keyword evidence="1" id="KW-0812">Transmembrane</keyword>
<dbReference type="Proteomes" id="UP001139260">
    <property type="component" value="Unassembled WGS sequence"/>
</dbReference>
<keyword evidence="1" id="KW-0472">Membrane</keyword>
<name>A0A9X2BK27_9FLAO</name>
<keyword evidence="1" id="KW-1133">Transmembrane helix</keyword>
<feature type="transmembrane region" description="Helical" evidence="1">
    <location>
        <begin position="40"/>
        <end position="60"/>
    </location>
</feature>
<gene>
    <name evidence="2" type="ORF">MW871_03955</name>
</gene>